<evidence type="ECO:0000313" key="11">
    <source>
        <dbReference type="Proteomes" id="UP001597110"/>
    </source>
</evidence>
<dbReference type="InterPro" id="IPR050367">
    <property type="entry name" value="APC_superfamily"/>
</dbReference>
<evidence type="ECO:0000256" key="7">
    <source>
        <dbReference type="ARBA" id="ARBA00023136"/>
    </source>
</evidence>
<comment type="caution">
    <text evidence="10">The sequence shown here is derived from an EMBL/GenBank/DDBJ whole genome shotgun (WGS) entry which is preliminary data.</text>
</comment>
<feature type="transmembrane region" description="Helical" evidence="9">
    <location>
        <begin position="127"/>
        <end position="148"/>
    </location>
</feature>
<comment type="function">
    <text evidence="8">Major component of the acid-resistance (AR) system allowing enteric pathogens to survive the acidic environment in the stomach. Exchanges extracellular arginine for its intracellular decarboxylation product agmatine (Agm) thereby expelling intracellular protons. Probably undergoes several conformational states in order to translocate the substrate across the membrane; keeps the substrate accessible to only 1 side of the membrane at a time by opening and closing 3 membrane-internal gates.</text>
</comment>
<evidence type="ECO:0000256" key="6">
    <source>
        <dbReference type="ARBA" id="ARBA00022989"/>
    </source>
</evidence>
<evidence type="ECO:0000256" key="3">
    <source>
        <dbReference type="ARBA" id="ARBA00021069"/>
    </source>
</evidence>
<evidence type="ECO:0000313" key="10">
    <source>
        <dbReference type="EMBL" id="MFD0726646.1"/>
    </source>
</evidence>
<evidence type="ECO:0000256" key="1">
    <source>
        <dbReference type="ARBA" id="ARBA00004651"/>
    </source>
</evidence>
<dbReference type="PANTHER" id="PTHR42770:SF18">
    <property type="entry name" value="ARGININE_AGMATINE ANTIPORTER"/>
    <property type="match status" value="1"/>
</dbReference>
<comment type="subcellular location">
    <subcellularLocation>
        <location evidence="1">Cell membrane</location>
        <topology evidence="1">Multi-pass membrane protein</topology>
    </subcellularLocation>
</comment>
<feature type="transmembrane region" description="Helical" evidence="9">
    <location>
        <begin position="413"/>
        <end position="431"/>
    </location>
</feature>
<keyword evidence="5 9" id="KW-0812">Transmembrane</keyword>
<dbReference type="Proteomes" id="UP001597110">
    <property type="component" value="Unassembled WGS sequence"/>
</dbReference>
<dbReference type="PIRSF" id="PIRSF006060">
    <property type="entry name" value="AA_transporter"/>
    <property type="match status" value="1"/>
</dbReference>
<dbReference type="RefSeq" id="WP_386824683.1">
    <property type="nucleotide sequence ID" value="NZ_JBHTIF010000002.1"/>
</dbReference>
<dbReference type="Gene3D" id="1.20.1740.10">
    <property type="entry name" value="Amino acid/polyamine transporter I"/>
    <property type="match status" value="1"/>
</dbReference>
<keyword evidence="4" id="KW-1003">Cell membrane</keyword>
<sequence length="436" mass="44649">MTDRQTTAAARPLGLWSAIALVAGNMIGSGVFLLPASLAPYGTLSLYGWAITLGGALLLALTFSRLAARGAQAGGPYAYAREAFGDTTGFVIAWSYWISIWCANAAIAVAFAGSLGSLFPTLVSTPFRGAACALAALWLCAAINLAGVREAGRLQIVATVLKLVPLLVFGGIAIWWLDARLLADDASAIAAAKAADAPATWLGALHMTVALTLWAFLGLEAATVPAGAIHHAERTIPRATLIGTLLAGIATILACTAVLGLVPPEVAAASTAPMADAAKSLWGPAAGVAIAVVAAISCFGALNGWVLLSAQLPMAAAHDDLFPKIFARVDSQGTPRVGVLASTTLASLLVVANYTESLAKVFTFAILLSTAATLLPYVFSSAAWLKLGRSGRVVAVLALLYSLYALIGTGHEALLWGAALVGAGLPLHLALKYARR</sequence>
<evidence type="ECO:0000256" key="2">
    <source>
        <dbReference type="ARBA" id="ARBA00008220"/>
    </source>
</evidence>
<comment type="similarity">
    <text evidence="2">Belongs to the amino acid-polyamine-organocation (APC) superfamily. Basic amino acid/polyamine antiporter (APA) (TC 2.A.3.2) family.</text>
</comment>
<feature type="transmembrane region" description="Helical" evidence="9">
    <location>
        <begin position="282"/>
        <end position="308"/>
    </location>
</feature>
<keyword evidence="6 9" id="KW-1133">Transmembrane helix</keyword>
<dbReference type="Pfam" id="PF13520">
    <property type="entry name" value="AA_permease_2"/>
    <property type="match status" value="1"/>
</dbReference>
<reference evidence="11" key="1">
    <citation type="journal article" date="2019" name="Int. J. Syst. Evol. Microbiol.">
        <title>The Global Catalogue of Microorganisms (GCM) 10K type strain sequencing project: providing services to taxonomists for standard genome sequencing and annotation.</title>
        <authorList>
            <consortium name="The Broad Institute Genomics Platform"/>
            <consortium name="The Broad Institute Genome Sequencing Center for Infectious Disease"/>
            <person name="Wu L."/>
            <person name="Ma J."/>
        </authorList>
    </citation>
    <scope>NUCLEOTIDE SEQUENCE [LARGE SCALE GENOMIC DNA]</scope>
    <source>
        <strain evidence="11">CCUG 55585</strain>
    </source>
</reference>
<feature type="transmembrane region" description="Helical" evidence="9">
    <location>
        <begin position="337"/>
        <end position="355"/>
    </location>
</feature>
<keyword evidence="7 9" id="KW-0472">Membrane</keyword>
<feature type="transmembrane region" description="Helical" evidence="9">
    <location>
        <begin position="197"/>
        <end position="219"/>
    </location>
</feature>
<evidence type="ECO:0000256" key="8">
    <source>
        <dbReference type="ARBA" id="ARBA00045636"/>
    </source>
</evidence>
<protein>
    <recommendedName>
        <fullName evidence="3">Arginine/agmatine antiporter</fullName>
    </recommendedName>
</protein>
<feature type="transmembrane region" description="Helical" evidence="9">
    <location>
        <begin position="160"/>
        <end position="177"/>
    </location>
</feature>
<feature type="transmembrane region" description="Helical" evidence="9">
    <location>
        <begin position="89"/>
        <end position="115"/>
    </location>
</feature>
<feature type="transmembrane region" description="Helical" evidence="9">
    <location>
        <begin position="12"/>
        <end position="34"/>
    </location>
</feature>
<feature type="transmembrane region" description="Helical" evidence="9">
    <location>
        <begin position="46"/>
        <end position="68"/>
    </location>
</feature>
<evidence type="ECO:0000256" key="5">
    <source>
        <dbReference type="ARBA" id="ARBA00022692"/>
    </source>
</evidence>
<dbReference type="PANTHER" id="PTHR42770">
    <property type="entry name" value="AMINO ACID TRANSPORTER-RELATED"/>
    <property type="match status" value="1"/>
</dbReference>
<feature type="transmembrane region" description="Helical" evidence="9">
    <location>
        <begin position="240"/>
        <end position="262"/>
    </location>
</feature>
<gene>
    <name evidence="10" type="ORF">ACFQ0E_13675</name>
</gene>
<evidence type="ECO:0000256" key="4">
    <source>
        <dbReference type="ARBA" id="ARBA00022475"/>
    </source>
</evidence>
<dbReference type="EMBL" id="JBHTIF010000002">
    <property type="protein sequence ID" value="MFD0726646.1"/>
    <property type="molecule type" value="Genomic_DNA"/>
</dbReference>
<evidence type="ECO:0000256" key="9">
    <source>
        <dbReference type="SAM" id="Phobius"/>
    </source>
</evidence>
<accession>A0ABW2YF67</accession>
<keyword evidence="11" id="KW-1185">Reference proteome</keyword>
<feature type="transmembrane region" description="Helical" evidence="9">
    <location>
        <begin position="361"/>
        <end position="379"/>
    </location>
</feature>
<name>A0ABW2YF67_9GAMM</name>
<organism evidence="10 11">
    <name type="scientific">Lysobacter brunescens</name>
    <dbReference type="NCBI Taxonomy" id="262323"/>
    <lineage>
        <taxon>Bacteria</taxon>
        <taxon>Pseudomonadati</taxon>
        <taxon>Pseudomonadota</taxon>
        <taxon>Gammaproteobacteria</taxon>
        <taxon>Lysobacterales</taxon>
        <taxon>Lysobacteraceae</taxon>
        <taxon>Lysobacter</taxon>
    </lineage>
</organism>
<feature type="transmembrane region" description="Helical" evidence="9">
    <location>
        <begin position="391"/>
        <end position="407"/>
    </location>
</feature>
<dbReference type="InterPro" id="IPR002293">
    <property type="entry name" value="AA/rel_permease1"/>
</dbReference>
<proteinExistence type="inferred from homology"/>